<feature type="binding site" evidence="9">
    <location>
        <begin position="11"/>
        <end position="19"/>
    </location>
    <ligand>
        <name>ATP</name>
        <dbReference type="ChEBI" id="CHEBI:30616"/>
    </ligand>
</feature>
<keyword evidence="6 9" id="KW-0067">ATP-binding</keyword>
<keyword evidence="2 9" id="KW-0963">Cytoplasm</keyword>
<evidence type="ECO:0000256" key="3">
    <source>
        <dbReference type="ARBA" id="ARBA00022679"/>
    </source>
</evidence>
<dbReference type="GO" id="GO:0015949">
    <property type="term" value="P:nucleobase-containing small molecule interconversion"/>
    <property type="evidence" value="ECO:0007669"/>
    <property type="project" value="TreeGrafter"/>
</dbReference>
<dbReference type="GO" id="GO:0036430">
    <property type="term" value="F:CMP kinase activity"/>
    <property type="evidence" value="ECO:0007669"/>
    <property type="project" value="RHEA"/>
</dbReference>
<dbReference type="HAMAP" id="MF_00238">
    <property type="entry name" value="Cytidyl_kinase_type1"/>
    <property type="match status" value="1"/>
</dbReference>
<evidence type="ECO:0000313" key="12">
    <source>
        <dbReference type="Proteomes" id="UP000248066"/>
    </source>
</evidence>
<dbReference type="GO" id="GO:0005829">
    <property type="term" value="C:cytosol"/>
    <property type="evidence" value="ECO:0007669"/>
    <property type="project" value="TreeGrafter"/>
</dbReference>
<dbReference type="GO" id="GO:0005524">
    <property type="term" value="F:ATP binding"/>
    <property type="evidence" value="ECO:0007669"/>
    <property type="project" value="UniProtKB-UniRule"/>
</dbReference>
<name>A0A2W0H9C4_9BACI</name>
<dbReference type="PANTHER" id="PTHR21299:SF2">
    <property type="entry name" value="CYTIDYLATE KINASE"/>
    <property type="match status" value="1"/>
</dbReference>
<comment type="catalytic activity">
    <reaction evidence="8 9">
        <text>CMP + ATP = CDP + ADP</text>
        <dbReference type="Rhea" id="RHEA:11600"/>
        <dbReference type="ChEBI" id="CHEBI:30616"/>
        <dbReference type="ChEBI" id="CHEBI:58069"/>
        <dbReference type="ChEBI" id="CHEBI:60377"/>
        <dbReference type="ChEBI" id="CHEBI:456216"/>
        <dbReference type="EC" id="2.7.4.25"/>
    </reaction>
</comment>
<dbReference type="GO" id="GO:0006220">
    <property type="term" value="P:pyrimidine nucleotide metabolic process"/>
    <property type="evidence" value="ECO:0007669"/>
    <property type="project" value="UniProtKB-UniRule"/>
</dbReference>
<dbReference type="EMBL" id="PDOF01000001">
    <property type="protein sequence ID" value="PYZ98443.1"/>
    <property type="molecule type" value="Genomic_DNA"/>
</dbReference>
<comment type="subcellular location">
    <subcellularLocation>
        <location evidence="9">Cytoplasm</location>
    </subcellularLocation>
</comment>
<dbReference type="PANTHER" id="PTHR21299">
    <property type="entry name" value="CYTIDYLATE KINASE/PANTOATE-BETA-ALANINE LIGASE"/>
    <property type="match status" value="1"/>
</dbReference>
<evidence type="ECO:0000313" key="11">
    <source>
        <dbReference type="EMBL" id="PYZ98443.1"/>
    </source>
</evidence>
<keyword evidence="12" id="KW-1185">Reference proteome</keyword>
<evidence type="ECO:0000256" key="6">
    <source>
        <dbReference type="ARBA" id="ARBA00022840"/>
    </source>
</evidence>
<dbReference type="RefSeq" id="WP_110518321.1">
    <property type="nucleotide sequence ID" value="NZ_PDOF01000001.1"/>
</dbReference>
<evidence type="ECO:0000256" key="2">
    <source>
        <dbReference type="ARBA" id="ARBA00022490"/>
    </source>
</evidence>
<evidence type="ECO:0000256" key="1">
    <source>
        <dbReference type="ARBA" id="ARBA00009427"/>
    </source>
</evidence>
<organism evidence="11 12">
    <name type="scientific">Alteribacter lacisalsi</name>
    <dbReference type="NCBI Taxonomy" id="2045244"/>
    <lineage>
        <taxon>Bacteria</taxon>
        <taxon>Bacillati</taxon>
        <taxon>Bacillota</taxon>
        <taxon>Bacilli</taxon>
        <taxon>Bacillales</taxon>
        <taxon>Bacillaceae</taxon>
        <taxon>Alteribacter</taxon>
    </lineage>
</organism>
<sequence>MEQLINIAIDGPAGAGKSTVAREVASRLGFVYIDTGAMYRALTYEALRHQADVHNEEAVMNLLKQMQITLGSEADTGLVLVNGKDVTEEIRFSEVTGNVSYIARHEQVRMEMVRKQQELAKANRTVMDGRDIGTAVLPEAEVKIFLTASVEERARRRHEEQLQKGMPSDYESLITEIAERDRIDSEREVAPLRKAEDAIEVDSTNMTAEEVIESILEIVGKKAS</sequence>
<evidence type="ECO:0000256" key="4">
    <source>
        <dbReference type="ARBA" id="ARBA00022741"/>
    </source>
</evidence>
<gene>
    <name evidence="9" type="primary">cmk</name>
    <name evidence="11" type="ORF">CR205_07585</name>
</gene>
<dbReference type="Gene3D" id="3.40.50.300">
    <property type="entry name" value="P-loop containing nucleotide triphosphate hydrolases"/>
    <property type="match status" value="1"/>
</dbReference>
<reference evidence="11 12" key="1">
    <citation type="submission" date="2017-10" db="EMBL/GenBank/DDBJ databases">
        <title>Bacillus sp. nov., a halophilic bacterium isolated from a Yangshapao Lake.</title>
        <authorList>
            <person name="Wang H."/>
        </authorList>
    </citation>
    <scope>NUCLEOTIDE SEQUENCE [LARGE SCALE GENOMIC DNA]</scope>
    <source>
        <strain evidence="11 12">YSP-3</strain>
    </source>
</reference>
<dbReference type="AlphaFoldDB" id="A0A2W0H9C4"/>
<dbReference type="Proteomes" id="UP000248066">
    <property type="component" value="Unassembled WGS sequence"/>
</dbReference>
<dbReference type="InterPro" id="IPR011994">
    <property type="entry name" value="Cytidylate_kinase_dom"/>
</dbReference>
<dbReference type="EC" id="2.7.4.25" evidence="9"/>
<keyword evidence="3 9" id="KW-0808">Transferase</keyword>
<dbReference type="Pfam" id="PF02224">
    <property type="entry name" value="Cytidylate_kin"/>
    <property type="match status" value="1"/>
</dbReference>
<dbReference type="InterPro" id="IPR003136">
    <property type="entry name" value="Cytidylate_kin"/>
</dbReference>
<comment type="similarity">
    <text evidence="1 9">Belongs to the cytidylate kinase family. Type 1 subfamily.</text>
</comment>
<evidence type="ECO:0000259" key="10">
    <source>
        <dbReference type="Pfam" id="PF02224"/>
    </source>
</evidence>
<keyword evidence="4 9" id="KW-0547">Nucleotide-binding</keyword>
<evidence type="ECO:0000256" key="7">
    <source>
        <dbReference type="ARBA" id="ARBA00047615"/>
    </source>
</evidence>
<dbReference type="GO" id="GO:0036431">
    <property type="term" value="F:dCMP kinase activity"/>
    <property type="evidence" value="ECO:0007669"/>
    <property type="project" value="InterPro"/>
</dbReference>
<evidence type="ECO:0000256" key="5">
    <source>
        <dbReference type="ARBA" id="ARBA00022777"/>
    </source>
</evidence>
<dbReference type="OrthoDB" id="9807434at2"/>
<protein>
    <recommendedName>
        <fullName evidence="9">Cytidylate kinase</fullName>
        <shortName evidence="9">CK</shortName>
        <ecNumber evidence="9">2.7.4.25</ecNumber>
    </recommendedName>
    <alternativeName>
        <fullName evidence="9">Cytidine monophosphate kinase</fullName>
        <shortName evidence="9">CMP kinase</shortName>
    </alternativeName>
</protein>
<evidence type="ECO:0000256" key="9">
    <source>
        <dbReference type="HAMAP-Rule" id="MF_00238"/>
    </source>
</evidence>
<accession>A0A2W0H9C4</accession>
<comment type="caution">
    <text evidence="11">The sequence shown here is derived from an EMBL/GenBank/DDBJ whole genome shotgun (WGS) entry which is preliminary data.</text>
</comment>
<dbReference type="SUPFAM" id="SSF52540">
    <property type="entry name" value="P-loop containing nucleoside triphosphate hydrolases"/>
    <property type="match status" value="1"/>
</dbReference>
<comment type="catalytic activity">
    <reaction evidence="7 9">
        <text>dCMP + ATP = dCDP + ADP</text>
        <dbReference type="Rhea" id="RHEA:25094"/>
        <dbReference type="ChEBI" id="CHEBI:30616"/>
        <dbReference type="ChEBI" id="CHEBI:57566"/>
        <dbReference type="ChEBI" id="CHEBI:58593"/>
        <dbReference type="ChEBI" id="CHEBI:456216"/>
        <dbReference type="EC" id="2.7.4.25"/>
    </reaction>
</comment>
<evidence type="ECO:0000256" key="8">
    <source>
        <dbReference type="ARBA" id="ARBA00048478"/>
    </source>
</evidence>
<keyword evidence="5 9" id="KW-0418">Kinase</keyword>
<dbReference type="CDD" id="cd02020">
    <property type="entry name" value="CMPK"/>
    <property type="match status" value="1"/>
</dbReference>
<dbReference type="NCBIfam" id="TIGR00017">
    <property type="entry name" value="cmk"/>
    <property type="match status" value="1"/>
</dbReference>
<proteinExistence type="inferred from homology"/>
<dbReference type="InterPro" id="IPR027417">
    <property type="entry name" value="P-loop_NTPase"/>
</dbReference>
<feature type="domain" description="Cytidylate kinase" evidence="10">
    <location>
        <begin position="7"/>
        <end position="219"/>
    </location>
</feature>